<dbReference type="AlphaFoldDB" id="A0A0A9A037"/>
<dbReference type="EMBL" id="GBRH01254572">
    <property type="protein sequence ID" value="JAD43323.1"/>
    <property type="molecule type" value="Transcribed_RNA"/>
</dbReference>
<organism evidence="1">
    <name type="scientific">Arundo donax</name>
    <name type="common">Giant reed</name>
    <name type="synonym">Donax arundinaceus</name>
    <dbReference type="NCBI Taxonomy" id="35708"/>
    <lineage>
        <taxon>Eukaryota</taxon>
        <taxon>Viridiplantae</taxon>
        <taxon>Streptophyta</taxon>
        <taxon>Embryophyta</taxon>
        <taxon>Tracheophyta</taxon>
        <taxon>Spermatophyta</taxon>
        <taxon>Magnoliopsida</taxon>
        <taxon>Liliopsida</taxon>
        <taxon>Poales</taxon>
        <taxon>Poaceae</taxon>
        <taxon>PACMAD clade</taxon>
        <taxon>Arundinoideae</taxon>
        <taxon>Arundineae</taxon>
        <taxon>Arundo</taxon>
    </lineage>
</organism>
<reference evidence="1" key="1">
    <citation type="submission" date="2014-09" db="EMBL/GenBank/DDBJ databases">
        <authorList>
            <person name="Magalhaes I.L.F."/>
            <person name="Oliveira U."/>
            <person name="Santos F.R."/>
            <person name="Vidigal T.H.D.A."/>
            <person name="Brescovit A.D."/>
            <person name="Santos A.J."/>
        </authorList>
    </citation>
    <scope>NUCLEOTIDE SEQUENCE</scope>
    <source>
        <tissue evidence="1">Shoot tissue taken approximately 20 cm above the soil surface</tissue>
    </source>
</reference>
<reference evidence="1" key="2">
    <citation type="journal article" date="2015" name="Data Brief">
        <title>Shoot transcriptome of the giant reed, Arundo donax.</title>
        <authorList>
            <person name="Barrero R.A."/>
            <person name="Guerrero F.D."/>
            <person name="Moolhuijzen P."/>
            <person name="Goolsby J.A."/>
            <person name="Tidwell J."/>
            <person name="Bellgard S.E."/>
            <person name="Bellgard M.I."/>
        </authorList>
    </citation>
    <scope>NUCLEOTIDE SEQUENCE</scope>
    <source>
        <tissue evidence="1">Shoot tissue taken approximately 20 cm above the soil surface</tissue>
    </source>
</reference>
<evidence type="ECO:0000313" key="1">
    <source>
        <dbReference type="EMBL" id="JAD43323.1"/>
    </source>
</evidence>
<proteinExistence type="predicted"/>
<protein>
    <submittedName>
        <fullName evidence="1">Uncharacterized protein</fullName>
    </submittedName>
</protein>
<name>A0A0A9A037_ARUDO</name>
<accession>A0A0A9A037</accession>
<sequence length="37" mass="4168">MNPHICTYVVSVSKNLEHTSYALQLVNIFIYTVPGKS</sequence>